<feature type="region of interest" description="Disordered" evidence="1">
    <location>
        <begin position="227"/>
        <end position="343"/>
    </location>
</feature>
<dbReference type="InterPro" id="IPR007730">
    <property type="entry name" value="SPOR-like_dom"/>
</dbReference>
<gene>
    <name evidence="3" type="ORF">MAGMO_3110</name>
</gene>
<name>A0A1S7LN40_MAGMO</name>
<accession>A0A1S7LN40</accession>
<feature type="domain" description="SPOR" evidence="2">
    <location>
        <begin position="342"/>
        <end position="422"/>
    </location>
</feature>
<dbReference type="GO" id="GO:0042834">
    <property type="term" value="F:peptidoglycan binding"/>
    <property type="evidence" value="ECO:0007669"/>
    <property type="project" value="InterPro"/>
</dbReference>
<feature type="compositionally biased region" description="Pro residues" evidence="1">
    <location>
        <begin position="234"/>
        <end position="246"/>
    </location>
</feature>
<dbReference type="SUPFAM" id="SSF110997">
    <property type="entry name" value="Sporulation related repeat"/>
    <property type="match status" value="1"/>
</dbReference>
<dbReference type="AlphaFoldDB" id="A0A1S7LN40"/>
<evidence type="ECO:0000259" key="2">
    <source>
        <dbReference type="PROSITE" id="PS51724"/>
    </source>
</evidence>
<reference evidence="3" key="1">
    <citation type="submission" date="2015-04" db="EMBL/GenBank/DDBJ databases">
        <authorList>
            <person name="Syromyatnikov M.Y."/>
            <person name="Popov V.N."/>
        </authorList>
    </citation>
    <scope>NUCLEOTIDE SEQUENCE</scope>
    <source>
        <strain evidence="3">MO-1</strain>
    </source>
</reference>
<dbReference type="Gene3D" id="3.30.70.1070">
    <property type="entry name" value="Sporulation related repeat"/>
    <property type="match status" value="1"/>
</dbReference>
<dbReference type="InterPro" id="IPR036680">
    <property type="entry name" value="SPOR-like_sf"/>
</dbReference>
<sequence>MTAPMSLAMKLGPLRPRYPALLLTLLLLTSCMGTTPKPVAQDAAYKPPPPRVYRLMVLPIQEEKRNPKVRAMVEKWLKRILAIRTLGKETLPVPLDWMPVPLQQPAHLTTLQNMKVDHLLGIKLLEYPSRKVRITIWGPSSLRPIWQEDIAYFNHQDIQLALRLIKKRLHRYLGDVVWVELKSRPDVRISFKTKQLSPQRRLISEADNAPPTVARYELPSFFAQTAEQVEEPPQLKPQPAPRPRPQTAPKQETKPAEPVAVETTKRKPVQAQQQAATPSRSASPTKGATPLANSARSDATQPAEPKLEQAPSTRVKETQRATPHRASPAEALTPASAAPDKLSKGSGFAIQIGAYISQKMAQKVAGRLSKKGFKPFILAYQHPQKGALYLVRLGYFATLKEARAVEKRYLDGGGEPIFLIPPKSVKQDKSTSDEPR</sequence>
<organism evidence="3">
    <name type="scientific">Magnetococcus massalia (strain MO-1)</name>
    <dbReference type="NCBI Taxonomy" id="451514"/>
    <lineage>
        <taxon>Bacteria</taxon>
        <taxon>Pseudomonadati</taxon>
        <taxon>Pseudomonadota</taxon>
        <taxon>Magnetococcia</taxon>
        <taxon>Magnetococcales</taxon>
        <taxon>Magnetococcaceae</taxon>
        <taxon>Magnetococcus</taxon>
    </lineage>
</organism>
<feature type="compositionally biased region" description="Polar residues" evidence="1">
    <location>
        <begin position="270"/>
        <end position="300"/>
    </location>
</feature>
<evidence type="ECO:0000256" key="1">
    <source>
        <dbReference type="SAM" id="MobiDB-lite"/>
    </source>
</evidence>
<proteinExistence type="predicted"/>
<dbReference type="PROSITE" id="PS51724">
    <property type="entry name" value="SPOR"/>
    <property type="match status" value="1"/>
</dbReference>
<evidence type="ECO:0000313" key="3">
    <source>
        <dbReference type="EMBL" id="CRH07251.1"/>
    </source>
</evidence>
<dbReference type="EMBL" id="LO017727">
    <property type="protein sequence ID" value="CRH07251.1"/>
    <property type="molecule type" value="Genomic_DNA"/>
</dbReference>
<dbReference type="Pfam" id="PF05036">
    <property type="entry name" value="SPOR"/>
    <property type="match status" value="1"/>
</dbReference>
<protein>
    <recommendedName>
        <fullName evidence="2">SPOR domain-containing protein</fullName>
    </recommendedName>
</protein>